<comment type="caution">
    <text evidence="4">The sequence shown here is derived from an EMBL/GenBank/DDBJ whole genome shotgun (WGS) entry which is preliminary data.</text>
</comment>
<protein>
    <submittedName>
        <fullName evidence="4">TetR/AcrR family transcriptional regulator C-terminal domain-containing protein</fullName>
    </submittedName>
</protein>
<keyword evidence="5" id="KW-1185">Reference proteome</keyword>
<dbReference type="InterPro" id="IPR036271">
    <property type="entry name" value="Tet_transcr_reg_TetR-rel_C_sf"/>
</dbReference>
<dbReference type="InterPro" id="IPR004111">
    <property type="entry name" value="Repressor_TetR_C"/>
</dbReference>
<evidence type="ECO:0000313" key="5">
    <source>
        <dbReference type="Proteomes" id="UP001597097"/>
    </source>
</evidence>
<evidence type="ECO:0000259" key="3">
    <source>
        <dbReference type="Pfam" id="PF02909"/>
    </source>
</evidence>
<dbReference type="Proteomes" id="UP001597097">
    <property type="component" value="Unassembled WGS sequence"/>
</dbReference>
<dbReference type="RefSeq" id="WP_246652826.1">
    <property type="nucleotide sequence ID" value="NZ_JAHKRM010000022.1"/>
</dbReference>
<dbReference type="Gene3D" id="1.10.357.10">
    <property type="entry name" value="Tetracycline Repressor, domain 2"/>
    <property type="match status" value="2"/>
</dbReference>
<sequence length="112" mass="12636">MRLYGYVATKDELLDLMVDAVYAEITPPEPTGEDWRATLRSLAHRTRQAAHRHEQWQRASGPYITRMLATGRYPTLARAIHDGTHPDTDTTFDTGLDCVLDGIAARLGSQRR</sequence>
<feature type="domain" description="Tetracycline repressor TetR C-terminal" evidence="3">
    <location>
        <begin position="53"/>
        <end position="106"/>
    </location>
</feature>
<accession>A0ABW4GG69</accession>
<evidence type="ECO:0000256" key="2">
    <source>
        <dbReference type="ARBA" id="ARBA00023163"/>
    </source>
</evidence>
<evidence type="ECO:0000256" key="1">
    <source>
        <dbReference type="ARBA" id="ARBA00023015"/>
    </source>
</evidence>
<keyword evidence="2" id="KW-0804">Transcription</keyword>
<dbReference type="SUPFAM" id="SSF48498">
    <property type="entry name" value="Tetracyclin repressor-like, C-terminal domain"/>
    <property type="match status" value="1"/>
</dbReference>
<evidence type="ECO:0000313" key="4">
    <source>
        <dbReference type="EMBL" id="MFD1541716.1"/>
    </source>
</evidence>
<keyword evidence="1" id="KW-0805">Transcription regulation</keyword>
<dbReference type="Pfam" id="PF02909">
    <property type="entry name" value="TetR_C_1"/>
    <property type="match status" value="1"/>
</dbReference>
<gene>
    <name evidence="4" type="ORF">ACFSJ0_32015</name>
</gene>
<dbReference type="EMBL" id="JBHUCM010000029">
    <property type="protein sequence ID" value="MFD1541716.1"/>
    <property type="molecule type" value="Genomic_DNA"/>
</dbReference>
<organism evidence="4 5">
    <name type="scientific">Nonomuraea guangzhouensis</name>
    <dbReference type="NCBI Taxonomy" id="1291555"/>
    <lineage>
        <taxon>Bacteria</taxon>
        <taxon>Bacillati</taxon>
        <taxon>Actinomycetota</taxon>
        <taxon>Actinomycetes</taxon>
        <taxon>Streptosporangiales</taxon>
        <taxon>Streptosporangiaceae</taxon>
        <taxon>Nonomuraea</taxon>
    </lineage>
</organism>
<name>A0ABW4GG69_9ACTN</name>
<reference evidence="5" key="1">
    <citation type="journal article" date="2019" name="Int. J. Syst. Evol. Microbiol.">
        <title>The Global Catalogue of Microorganisms (GCM) 10K type strain sequencing project: providing services to taxonomists for standard genome sequencing and annotation.</title>
        <authorList>
            <consortium name="The Broad Institute Genomics Platform"/>
            <consortium name="The Broad Institute Genome Sequencing Center for Infectious Disease"/>
            <person name="Wu L."/>
            <person name="Ma J."/>
        </authorList>
    </citation>
    <scope>NUCLEOTIDE SEQUENCE [LARGE SCALE GENOMIC DNA]</scope>
    <source>
        <strain evidence="5">CGMCC 1.15399</strain>
    </source>
</reference>
<proteinExistence type="predicted"/>